<dbReference type="Proteomes" id="UP000183038">
    <property type="component" value="Unassembled WGS sequence"/>
</dbReference>
<evidence type="ECO:0000256" key="5">
    <source>
        <dbReference type="ARBA" id="ARBA00023136"/>
    </source>
</evidence>
<evidence type="ECO:0000313" key="7">
    <source>
        <dbReference type="EMBL" id="SEB78569.1"/>
    </source>
</evidence>
<dbReference type="PANTHER" id="PTHR37937:SF1">
    <property type="entry name" value="CONJUGATIVE TRANSFER: DNA TRANSPORT"/>
    <property type="match status" value="1"/>
</dbReference>
<comment type="subcellular location">
    <subcellularLocation>
        <location evidence="1">Cell membrane</location>
        <topology evidence="1">Multi-pass membrane protein</topology>
    </subcellularLocation>
</comment>
<evidence type="ECO:0000256" key="2">
    <source>
        <dbReference type="ARBA" id="ARBA00022475"/>
    </source>
</evidence>
<gene>
    <name evidence="7" type="ORF">SAMN05192540_1539</name>
</gene>
<sequence length="506" mass="56739">MQNDKIYELLNKSIFTWPQHPSDKFTIGDSFEGVQIFGATGSGKTSGSGKHIAKSFLKNGYGGLVLCAKPSERKSWEAYIKKAGREKDMVIFSPGRGSFNPIAYEQKRFGKGAGETLNITNLIMSLNNLARNFMAGEGGESSSEKFWDNAVQRAISRMVDLLNLSGEDLTIMNMREVLVNALTKESAAQFLQINSIINDPKSGETDINIAVDKLQILQKDNYCLSCLLKAIERDDLSASQENSRRLVQSYFFKEFALLSERTKSIVMEQFLGLIAPFETGLLQKQFSSDISDDLWPELAYEEGKIIILDFPVKEHLIAGVYAQGIYKFIFQQAMERRDTNAEENPRPCFLWVDESHLFTNPVYDALFQSTARSSLCATVLLTQGINSYYAAMGSSRGEARAKSLLMNLTTKVFHASNDHDTNTYASDMIGQDFREMTSIQRKQTELGQATLAEHLFPKIFPHEVAMLEKGGDKGNGFKVEGLVFKSPARGWSTNETYLRCKFAQRD</sequence>
<dbReference type="InterPro" id="IPR027417">
    <property type="entry name" value="P-loop_NTPase"/>
</dbReference>
<dbReference type="SUPFAM" id="SSF52540">
    <property type="entry name" value="P-loop containing nucleoside triphosphate hydrolases"/>
    <property type="match status" value="1"/>
</dbReference>
<dbReference type="AlphaFoldDB" id="A0A1H4M698"/>
<protein>
    <submittedName>
        <fullName evidence="7">TraM recognition site of TraD and TraG</fullName>
    </submittedName>
</protein>
<dbReference type="InterPro" id="IPR032689">
    <property type="entry name" value="TraG-D_C"/>
</dbReference>
<evidence type="ECO:0000259" key="6">
    <source>
        <dbReference type="Pfam" id="PF12696"/>
    </source>
</evidence>
<dbReference type="PANTHER" id="PTHR37937">
    <property type="entry name" value="CONJUGATIVE TRANSFER: DNA TRANSPORT"/>
    <property type="match status" value="1"/>
</dbReference>
<evidence type="ECO:0000313" key="8">
    <source>
        <dbReference type="Proteomes" id="UP000183038"/>
    </source>
</evidence>
<dbReference type="Pfam" id="PF12696">
    <property type="entry name" value="TraG-D_C"/>
    <property type="match status" value="1"/>
</dbReference>
<name>A0A1H4M698_9FLAO</name>
<keyword evidence="3" id="KW-0812">Transmembrane</keyword>
<dbReference type="EMBL" id="FNTB01000001">
    <property type="protein sequence ID" value="SEB78569.1"/>
    <property type="molecule type" value="Genomic_DNA"/>
</dbReference>
<proteinExistence type="predicted"/>
<organism evidence="7 8">
    <name type="scientific">Maribacter dokdonensis</name>
    <dbReference type="NCBI Taxonomy" id="320912"/>
    <lineage>
        <taxon>Bacteria</taxon>
        <taxon>Pseudomonadati</taxon>
        <taxon>Bacteroidota</taxon>
        <taxon>Flavobacteriia</taxon>
        <taxon>Flavobacteriales</taxon>
        <taxon>Flavobacteriaceae</taxon>
        <taxon>Maribacter</taxon>
    </lineage>
</organism>
<keyword evidence="5" id="KW-0472">Membrane</keyword>
<reference evidence="7 8" key="1">
    <citation type="submission" date="2016-10" db="EMBL/GenBank/DDBJ databases">
        <authorList>
            <person name="de Groot N.N."/>
        </authorList>
    </citation>
    <scope>NUCLEOTIDE SEQUENCE [LARGE SCALE GENOMIC DNA]</scope>
    <source>
        <strain evidence="7 8">MAR_2009_71</strain>
    </source>
</reference>
<dbReference type="RefSeq" id="WP_074671548.1">
    <property type="nucleotide sequence ID" value="NZ_FNTB01000001.1"/>
</dbReference>
<evidence type="ECO:0000256" key="4">
    <source>
        <dbReference type="ARBA" id="ARBA00022989"/>
    </source>
</evidence>
<evidence type="ECO:0000256" key="3">
    <source>
        <dbReference type="ARBA" id="ARBA00022692"/>
    </source>
</evidence>
<feature type="domain" description="TraD/TraG TraM recognition site" evidence="6">
    <location>
        <begin position="368"/>
        <end position="444"/>
    </location>
</feature>
<accession>A0A1H4M698</accession>
<evidence type="ECO:0000256" key="1">
    <source>
        <dbReference type="ARBA" id="ARBA00004651"/>
    </source>
</evidence>
<dbReference type="InterPro" id="IPR051539">
    <property type="entry name" value="T4SS-coupling_protein"/>
</dbReference>
<keyword evidence="4" id="KW-1133">Transmembrane helix</keyword>
<dbReference type="GO" id="GO:0005886">
    <property type="term" value="C:plasma membrane"/>
    <property type="evidence" value="ECO:0007669"/>
    <property type="project" value="UniProtKB-SubCell"/>
</dbReference>
<keyword evidence="2" id="KW-1003">Cell membrane</keyword>
<dbReference type="Gene3D" id="3.40.50.300">
    <property type="entry name" value="P-loop containing nucleotide triphosphate hydrolases"/>
    <property type="match status" value="1"/>
</dbReference>